<comment type="caution">
    <text evidence="1">The sequence shown here is derived from an EMBL/GenBank/DDBJ whole genome shotgun (WGS) entry which is preliminary data.</text>
</comment>
<proteinExistence type="predicted"/>
<dbReference type="AlphaFoldDB" id="W6UNL5"/>
<name>W6UNL5_ECHGR</name>
<dbReference type="Proteomes" id="UP000019149">
    <property type="component" value="Unassembled WGS sequence"/>
</dbReference>
<gene>
    <name evidence="1" type="ORF">EGR_02259</name>
</gene>
<evidence type="ECO:0000313" key="1">
    <source>
        <dbReference type="EMBL" id="EUB62818.1"/>
    </source>
</evidence>
<evidence type="ECO:0000313" key="2">
    <source>
        <dbReference type="Proteomes" id="UP000019149"/>
    </source>
</evidence>
<keyword evidence="2" id="KW-1185">Reference proteome</keyword>
<reference evidence="1 2" key="1">
    <citation type="journal article" date="2013" name="Nat. Genet.">
        <title>The genome of the hydatid tapeworm Echinococcus granulosus.</title>
        <authorList>
            <person name="Zheng H."/>
            <person name="Zhang W."/>
            <person name="Zhang L."/>
            <person name="Zhang Z."/>
            <person name="Li J."/>
            <person name="Lu G."/>
            <person name="Zhu Y."/>
            <person name="Wang Y."/>
            <person name="Huang Y."/>
            <person name="Liu J."/>
            <person name="Kang H."/>
            <person name="Chen J."/>
            <person name="Wang L."/>
            <person name="Chen A."/>
            <person name="Yu S."/>
            <person name="Gao Z."/>
            <person name="Jin L."/>
            <person name="Gu W."/>
            <person name="Wang Z."/>
            <person name="Zhao L."/>
            <person name="Shi B."/>
            <person name="Wen H."/>
            <person name="Lin R."/>
            <person name="Jones M.K."/>
            <person name="Brejova B."/>
            <person name="Vinar T."/>
            <person name="Zhao G."/>
            <person name="McManus D.P."/>
            <person name="Chen Z."/>
            <person name="Zhou Y."/>
            <person name="Wang S."/>
        </authorList>
    </citation>
    <scope>NUCLEOTIDE SEQUENCE [LARGE SCALE GENOMIC DNA]</scope>
</reference>
<dbReference type="CTD" id="36337974"/>
<sequence length="170" mass="19540">MYKSPHNTLQLLAESRRHLFFLDEYFIFSMQIADNAYCLFSPAVKSMTLLTNNFRFLTTSTKQNLQTCESHSSFILRFSHRQKGVIRRNQKKFSNAISKNVCCVSIDVTSKTILTNTKNKVGNLLFKFLKQTDSPVNLIFISNLSICSMCTLHHKISGREPCTFLINLSQ</sequence>
<dbReference type="EMBL" id="APAU02000010">
    <property type="protein sequence ID" value="EUB62818.1"/>
    <property type="molecule type" value="Genomic_DNA"/>
</dbReference>
<accession>W6UNL5</accession>
<protein>
    <submittedName>
        <fullName evidence="1">Uncharacterized protein</fullName>
    </submittedName>
</protein>
<dbReference type="GeneID" id="36337974"/>
<organism evidence="1 2">
    <name type="scientific">Echinococcus granulosus</name>
    <name type="common">Hydatid tapeworm</name>
    <dbReference type="NCBI Taxonomy" id="6210"/>
    <lineage>
        <taxon>Eukaryota</taxon>
        <taxon>Metazoa</taxon>
        <taxon>Spiralia</taxon>
        <taxon>Lophotrochozoa</taxon>
        <taxon>Platyhelminthes</taxon>
        <taxon>Cestoda</taxon>
        <taxon>Eucestoda</taxon>
        <taxon>Cyclophyllidea</taxon>
        <taxon>Taeniidae</taxon>
        <taxon>Echinococcus</taxon>
        <taxon>Echinococcus granulosus group</taxon>
    </lineage>
</organism>
<dbReference type="RefSeq" id="XP_024354014.1">
    <property type="nucleotide sequence ID" value="XM_024491508.1"/>
</dbReference>
<dbReference type="KEGG" id="egl:EGR_02259"/>